<comment type="caution">
    <text evidence="8">The sequence shown here is derived from an EMBL/GenBank/DDBJ whole genome shotgun (WGS) entry which is preliminary data.</text>
</comment>
<comment type="similarity">
    <text evidence="1 5">Belongs to the peptidase S41A family.</text>
</comment>
<gene>
    <name evidence="8" type="ORF">A3A60_00670</name>
</gene>
<dbReference type="GO" id="GO:0006508">
    <property type="term" value="P:proteolysis"/>
    <property type="evidence" value="ECO:0007669"/>
    <property type="project" value="UniProtKB-KW"/>
</dbReference>
<dbReference type="GO" id="GO:0007165">
    <property type="term" value="P:signal transduction"/>
    <property type="evidence" value="ECO:0007669"/>
    <property type="project" value="TreeGrafter"/>
</dbReference>
<dbReference type="Proteomes" id="UP000179227">
    <property type="component" value="Unassembled WGS sequence"/>
</dbReference>
<protein>
    <recommendedName>
        <fullName evidence="7">PDZ domain-containing protein</fullName>
    </recommendedName>
</protein>
<sequence length="421" mass="45635">MPPFKLDLTRKISTTPDKGSLVNFLIQFLVIAVLFFAIGFAVGQKRITYQRQGYIPHITVTGELPPKDQNVDFSLFWKVLEILPQKYVDKGAIDSQKILYGAISGMVKSLGDPYTAFLDPKQNEEIKSEIAGSYEGIGIQIGFDVQKRLAVIAPLSGTPAEREGVLAKDLIIKIDDKDTTDLTLPQAVDLIRGPAGSKVKLILRREAEDEQLEKVIARAKIDVKSVEVKYVDSKGKKVGVIKVSNFGEKTNAEWDRAVEEVLANKVDGVIVDMRNNPGGLLSSSVYITGDFVKGVVVKQQYANGSVQSLTTDGRGRLLKIPMAVLVNGGSASAAEIFSGAIQDARRGQLVGEKTFGKGTVQDVVELSGGGGLHVTIAKWLTPKSHSINGIGISPDVIVELSAQDRKENKDPQLDRVLEAVI</sequence>
<dbReference type="GO" id="GO:0004175">
    <property type="term" value="F:endopeptidase activity"/>
    <property type="evidence" value="ECO:0007669"/>
    <property type="project" value="TreeGrafter"/>
</dbReference>
<evidence type="ECO:0000256" key="6">
    <source>
        <dbReference type="SAM" id="Phobius"/>
    </source>
</evidence>
<dbReference type="AlphaFoldDB" id="A0A1F5HXE0"/>
<dbReference type="InterPro" id="IPR001478">
    <property type="entry name" value="PDZ"/>
</dbReference>
<keyword evidence="6" id="KW-0472">Membrane</keyword>
<dbReference type="SMART" id="SM00245">
    <property type="entry name" value="TSPc"/>
    <property type="match status" value="1"/>
</dbReference>
<dbReference type="Gene3D" id="3.30.750.44">
    <property type="match status" value="1"/>
</dbReference>
<dbReference type="PANTHER" id="PTHR32060:SF30">
    <property type="entry name" value="CARBOXY-TERMINAL PROCESSING PROTEASE CTPA"/>
    <property type="match status" value="1"/>
</dbReference>
<proteinExistence type="inferred from homology"/>
<dbReference type="CDD" id="cd06782">
    <property type="entry name" value="cpPDZ_CPP-like"/>
    <property type="match status" value="1"/>
</dbReference>
<evidence type="ECO:0000259" key="7">
    <source>
        <dbReference type="PROSITE" id="PS50106"/>
    </source>
</evidence>
<keyword evidence="3 5" id="KW-0378">Hydrolase</keyword>
<dbReference type="InterPro" id="IPR055210">
    <property type="entry name" value="CtpA/B_N"/>
</dbReference>
<evidence type="ECO:0000313" key="8">
    <source>
        <dbReference type="EMBL" id="OGE08852.1"/>
    </source>
</evidence>
<reference evidence="8 9" key="1">
    <citation type="journal article" date="2016" name="Nat. Commun.">
        <title>Thousands of microbial genomes shed light on interconnected biogeochemical processes in an aquifer system.</title>
        <authorList>
            <person name="Anantharaman K."/>
            <person name="Brown C.T."/>
            <person name="Hug L.A."/>
            <person name="Sharon I."/>
            <person name="Castelle C.J."/>
            <person name="Probst A.J."/>
            <person name="Thomas B.C."/>
            <person name="Singh A."/>
            <person name="Wilkins M.J."/>
            <person name="Karaoz U."/>
            <person name="Brodie E.L."/>
            <person name="Williams K.H."/>
            <person name="Hubbard S.S."/>
            <person name="Banfield J.F."/>
        </authorList>
    </citation>
    <scope>NUCLEOTIDE SEQUENCE [LARGE SCALE GENOMIC DNA]</scope>
</reference>
<evidence type="ECO:0000256" key="4">
    <source>
        <dbReference type="ARBA" id="ARBA00022825"/>
    </source>
</evidence>
<dbReference type="InterPro" id="IPR041489">
    <property type="entry name" value="PDZ_6"/>
</dbReference>
<dbReference type="SUPFAM" id="SSF52096">
    <property type="entry name" value="ClpP/crotonase"/>
    <property type="match status" value="1"/>
</dbReference>
<dbReference type="InterPro" id="IPR005151">
    <property type="entry name" value="Tail-specific_protease"/>
</dbReference>
<evidence type="ECO:0000313" key="9">
    <source>
        <dbReference type="Proteomes" id="UP000179227"/>
    </source>
</evidence>
<keyword evidence="6" id="KW-0812">Transmembrane</keyword>
<dbReference type="PANTHER" id="PTHR32060">
    <property type="entry name" value="TAIL-SPECIFIC PROTEASE"/>
    <property type="match status" value="1"/>
</dbReference>
<dbReference type="InterPro" id="IPR029045">
    <property type="entry name" value="ClpP/crotonase-like_dom_sf"/>
</dbReference>
<dbReference type="Pfam" id="PF03572">
    <property type="entry name" value="Peptidase_S41"/>
    <property type="match status" value="1"/>
</dbReference>
<dbReference type="SUPFAM" id="SSF50156">
    <property type="entry name" value="PDZ domain-like"/>
    <property type="match status" value="1"/>
</dbReference>
<dbReference type="Pfam" id="PF17820">
    <property type="entry name" value="PDZ_6"/>
    <property type="match status" value="1"/>
</dbReference>
<organism evidence="8 9">
    <name type="scientific">Candidatus Curtissbacteria bacterium RIFCSPLOWO2_01_FULL_42_26</name>
    <dbReference type="NCBI Taxonomy" id="1797729"/>
    <lineage>
        <taxon>Bacteria</taxon>
        <taxon>Candidatus Curtissiibacteriota</taxon>
    </lineage>
</organism>
<dbReference type="NCBIfam" id="TIGR00225">
    <property type="entry name" value="prc"/>
    <property type="match status" value="1"/>
</dbReference>
<dbReference type="STRING" id="1797729.A3A60_00670"/>
<evidence type="ECO:0000256" key="1">
    <source>
        <dbReference type="ARBA" id="ARBA00009179"/>
    </source>
</evidence>
<dbReference type="InterPro" id="IPR004447">
    <property type="entry name" value="Peptidase_S41A"/>
</dbReference>
<accession>A0A1F5HXE0</accession>
<dbReference type="InterPro" id="IPR036034">
    <property type="entry name" value="PDZ_sf"/>
</dbReference>
<dbReference type="Pfam" id="PF22694">
    <property type="entry name" value="CtpB_N-like"/>
    <property type="match status" value="1"/>
</dbReference>
<dbReference type="CDD" id="cd07560">
    <property type="entry name" value="Peptidase_S41_CPP"/>
    <property type="match status" value="1"/>
</dbReference>
<dbReference type="FunFam" id="2.30.42.10:FF:000063">
    <property type="entry name" value="Peptidase, S41 family"/>
    <property type="match status" value="1"/>
</dbReference>
<dbReference type="SMART" id="SM00228">
    <property type="entry name" value="PDZ"/>
    <property type="match status" value="1"/>
</dbReference>
<feature type="domain" description="PDZ" evidence="7">
    <location>
        <begin position="127"/>
        <end position="206"/>
    </location>
</feature>
<dbReference type="Gene3D" id="2.30.42.10">
    <property type="match status" value="1"/>
</dbReference>
<evidence type="ECO:0000256" key="3">
    <source>
        <dbReference type="ARBA" id="ARBA00022801"/>
    </source>
</evidence>
<evidence type="ECO:0000256" key="2">
    <source>
        <dbReference type="ARBA" id="ARBA00022670"/>
    </source>
</evidence>
<dbReference type="Gene3D" id="3.90.226.10">
    <property type="entry name" value="2-enoyl-CoA Hydratase, Chain A, domain 1"/>
    <property type="match status" value="1"/>
</dbReference>
<keyword evidence="4 5" id="KW-0720">Serine protease</keyword>
<feature type="transmembrane region" description="Helical" evidence="6">
    <location>
        <begin position="20"/>
        <end position="42"/>
    </location>
</feature>
<dbReference type="GO" id="GO:0030288">
    <property type="term" value="C:outer membrane-bounded periplasmic space"/>
    <property type="evidence" value="ECO:0007669"/>
    <property type="project" value="TreeGrafter"/>
</dbReference>
<dbReference type="PROSITE" id="PS50106">
    <property type="entry name" value="PDZ"/>
    <property type="match status" value="1"/>
</dbReference>
<evidence type="ECO:0000256" key="5">
    <source>
        <dbReference type="RuleBase" id="RU004404"/>
    </source>
</evidence>
<keyword evidence="2 5" id="KW-0645">Protease</keyword>
<keyword evidence="6" id="KW-1133">Transmembrane helix</keyword>
<name>A0A1F5HXE0_9BACT</name>
<dbReference type="EMBL" id="MFBS01000030">
    <property type="protein sequence ID" value="OGE08852.1"/>
    <property type="molecule type" value="Genomic_DNA"/>
</dbReference>
<dbReference type="GO" id="GO:0008236">
    <property type="term" value="F:serine-type peptidase activity"/>
    <property type="evidence" value="ECO:0007669"/>
    <property type="project" value="UniProtKB-KW"/>
</dbReference>